<organism evidence="1">
    <name type="scientific">Zea mays</name>
    <name type="common">Maize</name>
    <dbReference type="NCBI Taxonomy" id="4577"/>
    <lineage>
        <taxon>Eukaryota</taxon>
        <taxon>Viridiplantae</taxon>
        <taxon>Streptophyta</taxon>
        <taxon>Embryophyta</taxon>
        <taxon>Tracheophyta</taxon>
        <taxon>Spermatophyta</taxon>
        <taxon>Magnoliopsida</taxon>
        <taxon>Liliopsida</taxon>
        <taxon>Poales</taxon>
        <taxon>Poaceae</taxon>
        <taxon>PACMAD clade</taxon>
        <taxon>Panicoideae</taxon>
        <taxon>Andropogonodae</taxon>
        <taxon>Andropogoneae</taxon>
        <taxon>Tripsacinae</taxon>
        <taxon>Zea</taxon>
    </lineage>
</organism>
<dbReference type="EMBL" id="CM000784">
    <property type="protein sequence ID" value="AQK89719.1"/>
    <property type="molecule type" value="Genomic_DNA"/>
</dbReference>
<proteinExistence type="predicted"/>
<dbReference type="AlphaFoldDB" id="A0A1D6FCH0"/>
<name>A0A1D6FCH0_MAIZE</name>
<accession>A0A1D6FCH0</accession>
<evidence type="ECO:0000313" key="1">
    <source>
        <dbReference type="EMBL" id="AQK89719.1"/>
    </source>
</evidence>
<gene>
    <name evidence="1" type="ORF">ZEAMMB73_Zm00001d008390</name>
</gene>
<reference evidence="1" key="1">
    <citation type="submission" date="2015-12" db="EMBL/GenBank/DDBJ databases">
        <title>Update maize B73 reference genome by single molecule sequencing technologies.</title>
        <authorList>
            <consortium name="Maize Genome Sequencing Project"/>
            <person name="Ware D."/>
        </authorList>
    </citation>
    <scope>NUCLEOTIDE SEQUENCE</scope>
    <source>
        <tissue evidence="1">Seedling</tissue>
    </source>
</reference>
<protein>
    <submittedName>
        <fullName evidence="1">RNA recognition motif (RRM)-containing protein</fullName>
    </submittedName>
</protein>
<sequence>MCFIFWHMFCHVYVCFMFPRKLGSLCVLNNLSLSYVKDTKYWIKNDIAVEGVNLMCPSLVPFLSHSFRATLGTSNPLRDWRELRWK</sequence>